<protein>
    <recommendedName>
        <fullName evidence="8">Glycosyl hydrolase superfamily protein</fullName>
    </recommendedName>
</protein>
<dbReference type="GO" id="GO:0005975">
    <property type="term" value="P:carbohydrate metabolic process"/>
    <property type="evidence" value="ECO:0007669"/>
    <property type="project" value="InterPro"/>
</dbReference>
<evidence type="ECO:0008006" key="8">
    <source>
        <dbReference type="Google" id="ProtNLM"/>
    </source>
</evidence>
<dbReference type="SUPFAM" id="SSF51445">
    <property type="entry name" value="(Trans)glycosidases"/>
    <property type="match status" value="1"/>
</dbReference>
<accession>A0A7J0FMX7</accession>
<keyword evidence="2 5" id="KW-0378">Hydrolase</keyword>
<dbReference type="EMBL" id="BJWL01000013">
    <property type="protein sequence ID" value="GFZ00079.1"/>
    <property type="molecule type" value="Genomic_DNA"/>
</dbReference>
<evidence type="ECO:0000256" key="4">
    <source>
        <dbReference type="RuleBase" id="RU004335"/>
    </source>
</evidence>
<evidence type="ECO:0000256" key="1">
    <source>
        <dbReference type="ARBA" id="ARBA00008773"/>
    </source>
</evidence>
<dbReference type="AlphaFoldDB" id="A0A7J0FMX7"/>
<keyword evidence="3 5" id="KW-0326">Glycosidase</keyword>
<comment type="caution">
    <text evidence="6">The sequence shown here is derived from an EMBL/GenBank/DDBJ whole genome shotgun (WGS) entry which is preliminary data.</text>
</comment>
<dbReference type="PROSITE" id="PS00587">
    <property type="entry name" value="GLYCOSYL_HYDROL_F17"/>
    <property type="match status" value="1"/>
</dbReference>
<dbReference type="Gene3D" id="3.20.20.80">
    <property type="entry name" value="Glycosidases"/>
    <property type="match status" value="1"/>
</dbReference>
<reference evidence="6 7" key="1">
    <citation type="submission" date="2019-07" db="EMBL/GenBank/DDBJ databases">
        <title>De Novo Assembly of kiwifruit Actinidia rufa.</title>
        <authorList>
            <person name="Sugita-Konishi S."/>
            <person name="Sato K."/>
            <person name="Mori E."/>
            <person name="Abe Y."/>
            <person name="Kisaki G."/>
            <person name="Hamano K."/>
            <person name="Suezawa K."/>
            <person name="Otani M."/>
            <person name="Fukuda T."/>
            <person name="Manabe T."/>
            <person name="Gomi K."/>
            <person name="Tabuchi M."/>
            <person name="Akimitsu K."/>
            <person name="Kataoka I."/>
        </authorList>
    </citation>
    <scope>NUCLEOTIDE SEQUENCE [LARGE SCALE GENOMIC DNA]</scope>
    <source>
        <strain evidence="7">cv. Fuchu</strain>
    </source>
</reference>
<sequence length="284" mass="31195">MEPRRLSEYATAGWPTTSLRRLPLVALLESNAITAVRLFSPDPDALRSLSGTGISLLVDIPNELLPSLANSTPAFSLQWLQSTIFSLISPTQVKYISVGNEILLKDPYYSPFLVPSMENLHKALQTLGLENSIKLSSAHAASILSNSYPPSAGSFDPNLGSIIIPFLQFLTTTKSPLMVNLYPFFSYINNPDYISLDYALFRSRNVEFDQNLGYENLFDATVDALVYAMEREGFEGIPVVVAETGWPTGGGAEAKRWECGGLQWECGEESCGECGYAEEAWGWG</sequence>
<keyword evidence="7" id="KW-1185">Reference proteome</keyword>
<dbReference type="InterPro" id="IPR000490">
    <property type="entry name" value="Glyco_hydro_17"/>
</dbReference>
<dbReference type="OrthoDB" id="941679at2759"/>
<dbReference type="Pfam" id="PF00332">
    <property type="entry name" value="Glyco_hydro_17"/>
    <property type="match status" value="1"/>
</dbReference>
<comment type="similarity">
    <text evidence="1 4">Belongs to the glycosyl hydrolase 17 family.</text>
</comment>
<proteinExistence type="inferred from homology"/>
<organism evidence="6 7">
    <name type="scientific">Actinidia rufa</name>
    <dbReference type="NCBI Taxonomy" id="165716"/>
    <lineage>
        <taxon>Eukaryota</taxon>
        <taxon>Viridiplantae</taxon>
        <taxon>Streptophyta</taxon>
        <taxon>Embryophyta</taxon>
        <taxon>Tracheophyta</taxon>
        <taxon>Spermatophyta</taxon>
        <taxon>Magnoliopsida</taxon>
        <taxon>eudicotyledons</taxon>
        <taxon>Gunneridae</taxon>
        <taxon>Pentapetalae</taxon>
        <taxon>asterids</taxon>
        <taxon>Ericales</taxon>
        <taxon>Actinidiaceae</taxon>
        <taxon>Actinidia</taxon>
    </lineage>
</organism>
<dbReference type="InterPro" id="IPR044965">
    <property type="entry name" value="Glyco_hydro_17_plant"/>
</dbReference>
<evidence type="ECO:0000313" key="6">
    <source>
        <dbReference type="EMBL" id="GFZ00079.1"/>
    </source>
</evidence>
<evidence type="ECO:0000256" key="2">
    <source>
        <dbReference type="ARBA" id="ARBA00022801"/>
    </source>
</evidence>
<gene>
    <name evidence="6" type="ORF">Acr_13g0014780</name>
</gene>
<evidence type="ECO:0000313" key="7">
    <source>
        <dbReference type="Proteomes" id="UP000585474"/>
    </source>
</evidence>
<dbReference type="GO" id="GO:0004553">
    <property type="term" value="F:hydrolase activity, hydrolyzing O-glycosyl compounds"/>
    <property type="evidence" value="ECO:0007669"/>
    <property type="project" value="InterPro"/>
</dbReference>
<dbReference type="PANTHER" id="PTHR32227">
    <property type="entry name" value="GLUCAN ENDO-1,3-BETA-GLUCOSIDASE BG1-RELATED-RELATED"/>
    <property type="match status" value="1"/>
</dbReference>
<evidence type="ECO:0000256" key="3">
    <source>
        <dbReference type="ARBA" id="ARBA00023295"/>
    </source>
</evidence>
<dbReference type="InterPro" id="IPR017853">
    <property type="entry name" value="GH"/>
</dbReference>
<evidence type="ECO:0000256" key="5">
    <source>
        <dbReference type="RuleBase" id="RU004336"/>
    </source>
</evidence>
<name>A0A7J0FMX7_9ERIC</name>
<dbReference type="Proteomes" id="UP000585474">
    <property type="component" value="Unassembled WGS sequence"/>
</dbReference>